<feature type="chain" id="PRO_5014934768" evidence="1">
    <location>
        <begin position="28"/>
        <end position="78"/>
    </location>
</feature>
<dbReference type="AlphaFoldDB" id="A0A2M4DM92"/>
<organism evidence="2">
    <name type="scientific">Anopheles darlingi</name>
    <name type="common">Mosquito</name>
    <dbReference type="NCBI Taxonomy" id="43151"/>
    <lineage>
        <taxon>Eukaryota</taxon>
        <taxon>Metazoa</taxon>
        <taxon>Ecdysozoa</taxon>
        <taxon>Arthropoda</taxon>
        <taxon>Hexapoda</taxon>
        <taxon>Insecta</taxon>
        <taxon>Pterygota</taxon>
        <taxon>Neoptera</taxon>
        <taxon>Endopterygota</taxon>
        <taxon>Diptera</taxon>
        <taxon>Nematocera</taxon>
        <taxon>Culicoidea</taxon>
        <taxon>Culicidae</taxon>
        <taxon>Anophelinae</taxon>
        <taxon>Anopheles</taxon>
    </lineage>
</organism>
<name>A0A2M4DM92_ANODA</name>
<evidence type="ECO:0000313" key="2">
    <source>
        <dbReference type="EMBL" id="MBW78651.1"/>
    </source>
</evidence>
<accession>A0A2M4DM92</accession>
<reference evidence="2" key="1">
    <citation type="submission" date="2018-01" db="EMBL/GenBank/DDBJ databases">
        <title>An insight into the sialome of Amazonian anophelines.</title>
        <authorList>
            <person name="Ribeiro J.M."/>
            <person name="Scarpassa V."/>
            <person name="Calvo E."/>
        </authorList>
    </citation>
    <scope>NUCLEOTIDE SEQUENCE</scope>
</reference>
<evidence type="ECO:0000256" key="1">
    <source>
        <dbReference type="SAM" id="SignalP"/>
    </source>
</evidence>
<dbReference type="EMBL" id="GGFL01014473">
    <property type="protein sequence ID" value="MBW78651.1"/>
    <property type="molecule type" value="Transcribed_RNA"/>
</dbReference>
<proteinExistence type="predicted"/>
<sequence>MALAFSWRCSWSFFSICSIGNWGTSYGAEISFGSTPAMSSCERLSAPPLSPATPAPPPPPLAPTVPEALSCPGCCCCT</sequence>
<protein>
    <submittedName>
        <fullName evidence="2">Putative secreted protein</fullName>
    </submittedName>
</protein>
<feature type="signal peptide" evidence="1">
    <location>
        <begin position="1"/>
        <end position="27"/>
    </location>
</feature>
<keyword evidence="1" id="KW-0732">Signal</keyword>